<evidence type="ECO:0000313" key="2">
    <source>
        <dbReference type="EMBL" id="GAA4234869.1"/>
    </source>
</evidence>
<dbReference type="CDD" id="cd00093">
    <property type="entry name" value="HTH_XRE"/>
    <property type="match status" value="1"/>
</dbReference>
<feature type="domain" description="HTH cro/C1-type" evidence="1">
    <location>
        <begin position="8"/>
        <end position="63"/>
    </location>
</feature>
<dbReference type="SMART" id="SM00530">
    <property type="entry name" value="HTH_XRE"/>
    <property type="match status" value="1"/>
</dbReference>
<evidence type="ECO:0000313" key="3">
    <source>
        <dbReference type="Proteomes" id="UP001501710"/>
    </source>
</evidence>
<name>A0ABP8C723_9ACTN</name>
<protein>
    <recommendedName>
        <fullName evidence="1">HTH cro/C1-type domain-containing protein</fullName>
    </recommendedName>
</protein>
<dbReference type="EMBL" id="BAABAS010000011">
    <property type="protein sequence ID" value="GAA4234869.1"/>
    <property type="molecule type" value="Genomic_DNA"/>
</dbReference>
<dbReference type="SUPFAM" id="SSF47413">
    <property type="entry name" value="lambda repressor-like DNA-binding domains"/>
    <property type="match status" value="1"/>
</dbReference>
<keyword evidence="3" id="KW-1185">Reference proteome</keyword>
<organism evidence="2 3">
    <name type="scientific">Actinomadura meridiana</name>
    <dbReference type="NCBI Taxonomy" id="559626"/>
    <lineage>
        <taxon>Bacteria</taxon>
        <taxon>Bacillati</taxon>
        <taxon>Actinomycetota</taxon>
        <taxon>Actinomycetes</taxon>
        <taxon>Streptosporangiales</taxon>
        <taxon>Thermomonosporaceae</taxon>
        <taxon>Actinomadura</taxon>
    </lineage>
</organism>
<dbReference type="InterPro" id="IPR010982">
    <property type="entry name" value="Lambda_DNA-bd_dom_sf"/>
</dbReference>
<dbReference type="Proteomes" id="UP001501710">
    <property type="component" value="Unassembled WGS sequence"/>
</dbReference>
<dbReference type="SUPFAM" id="SSF48452">
    <property type="entry name" value="TPR-like"/>
    <property type="match status" value="1"/>
</dbReference>
<comment type="caution">
    <text evidence="2">The sequence shown here is derived from an EMBL/GenBank/DDBJ whole genome shotgun (WGS) entry which is preliminary data.</text>
</comment>
<accession>A0ABP8C723</accession>
<dbReference type="InterPro" id="IPR011990">
    <property type="entry name" value="TPR-like_helical_dom_sf"/>
</dbReference>
<reference evidence="3" key="1">
    <citation type="journal article" date="2019" name="Int. J. Syst. Evol. Microbiol.">
        <title>The Global Catalogue of Microorganisms (GCM) 10K type strain sequencing project: providing services to taxonomists for standard genome sequencing and annotation.</title>
        <authorList>
            <consortium name="The Broad Institute Genomics Platform"/>
            <consortium name="The Broad Institute Genome Sequencing Center for Infectious Disease"/>
            <person name="Wu L."/>
            <person name="Ma J."/>
        </authorList>
    </citation>
    <scope>NUCLEOTIDE SEQUENCE [LARGE SCALE GENOMIC DNA]</scope>
    <source>
        <strain evidence="3">JCM 17440</strain>
    </source>
</reference>
<sequence length="418" mass="44631">MPESFSEVLQRLMTERGLGVRALARQVPCDPTHISKLRHGGKAPSESMAARLDELLDGDDRLVDLVRFTADAADGDDNEEVNRRSLLGLMATTAATGAMARDAEPLRAAFESAAAANASARDADAWERVAHDYAREVGWSPADVLQHELAVDFAELTHLVPSGHTAVRTRLIYVAAQLAALLAINLTNLGEGRAARRWWRTAARAADQTGDQAIAALVRGRGAVFSLYASTPRLSVIEAADEAIAVGQGTPCAGVASGYAAKAQALAELGRHREAADVLDDLGDMFQRLPDAVRTEHGSQWGWSNGRLLYVTSLVHTCAGNVGSAMEAQDAALALFPVRNWQARGQVEMHRAGALIGAGDVDEGTRHMARVLERLPAEQRGDGLLQVSAMTSLRLAPPAQAGRPSIRQVRELLAAGDR</sequence>
<gene>
    <name evidence="2" type="ORF">GCM10022254_40780</name>
</gene>
<dbReference type="Gene3D" id="1.10.260.40">
    <property type="entry name" value="lambda repressor-like DNA-binding domains"/>
    <property type="match status" value="1"/>
</dbReference>
<evidence type="ECO:0000259" key="1">
    <source>
        <dbReference type="SMART" id="SM00530"/>
    </source>
</evidence>
<proteinExistence type="predicted"/>
<dbReference type="Pfam" id="PF13560">
    <property type="entry name" value="HTH_31"/>
    <property type="match status" value="1"/>
</dbReference>
<dbReference type="InterPro" id="IPR001387">
    <property type="entry name" value="Cro/C1-type_HTH"/>
</dbReference>